<dbReference type="EC" id="3.2.1.23" evidence="1"/>
<keyword evidence="1" id="KW-0326">Glycosidase</keyword>
<organism evidence="1">
    <name type="scientific">termite gut metagenome</name>
    <dbReference type="NCBI Taxonomy" id="433724"/>
    <lineage>
        <taxon>unclassified sequences</taxon>
        <taxon>metagenomes</taxon>
        <taxon>organismal metagenomes</taxon>
    </lineage>
</organism>
<name>A0A5J4PGD2_9ZZZZ</name>
<proteinExistence type="predicted"/>
<feature type="non-terminal residue" evidence="1">
    <location>
        <position position="1"/>
    </location>
</feature>
<evidence type="ECO:0000313" key="1">
    <source>
        <dbReference type="EMBL" id="KAA6308527.1"/>
    </source>
</evidence>
<reference evidence="1" key="1">
    <citation type="submission" date="2019-03" db="EMBL/GenBank/DDBJ databases">
        <title>Single cell metagenomics reveals metabolic interactions within the superorganism composed of flagellate Streblomastix strix and complex community of Bacteroidetes bacteria on its surface.</title>
        <authorList>
            <person name="Treitli S.C."/>
            <person name="Kolisko M."/>
            <person name="Husnik F."/>
            <person name="Keeling P."/>
            <person name="Hampl V."/>
        </authorList>
    </citation>
    <scope>NUCLEOTIDE SEQUENCE</scope>
    <source>
        <strain evidence="1">STM</strain>
    </source>
</reference>
<accession>A0A5J4PGD2</accession>
<comment type="caution">
    <text evidence="1">The sequence shown here is derived from an EMBL/GenBank/DDBJ whole genome shotgun (WGS) entry which is preliminary data.</text>
</comment>
<protein>
    <submittedName>
        <fullName evidence="1">Beta-galactosidase</fullName>
        <ecNumber evidence="1">3.2.1.23</ecNumber>
    </submittedName>
</protein>
<dbReference type="AlphaFoldDB" id="A0A5J4PGD2"/>
<gene>
    <name evidence="1" type="ORF">EZS27_039825</name>
</gene>
<keyword evidence="1" id="KW-0378">Hydrolase</keyword>
<dbReference type="GO" id="GO:0004565">
    <property type="term" value="F:beta-galactosidase activity"/>
    <property type="evidence" value="ECO:0007669"/>
    <property type="project" value="UniProtKB-EC"/>
</dbReference>
<sequence>CLDSRKFIEFGIAGNGKLIQNQGTSVGSRKVQAYNGVACIKVVRFGKCAVSAKAGDSIMDLFVME</sequence>
<dbReference type="EMBL" id="SNRY01008443">
    <property type="protein sequence ID" value="KAA6308527.1"/>
    <property type="molecule type" value="Genomic_DNA"/>
</dbReference>